<evidence type="ECO:0000256" key="6">
    <source>
        <dbReference type="ARBA" id="ARBA00023170"/>
    </source>
</evidence>
<gene>
    <name evidence="8" type="ORF">TEA_009357</name>
</gene>
<keyword evidence="2" id="KW-0433">Leucine-rich repeat</keyword>
<organism evidence="8 9">
    <name type="scientific">Camellia sinensis var. sinensis</name>
    <name type="common">China tea</name>
    <dbReference type="NCBI Taxonomy" id="542762"/>
    <lineage>
        <taxon>Eukaryota</taxon>
        <taxon>Viridiplantae</taxon>
        <taxon>Streptophyta</taxon>
        <taxon>Embryophyta</taxon>
        <taxon>Tracheophyta</taxon>
        <taxon>Spermatophyta</taxon>
        <taxon>Magnoliopsida</taxon>
        <taxon>eudicotyledons</taxon>
        <taxon>Gunneridae</taxon>
        <taxon>Pentapetalae</taxon>
        <taxon>asterids</taxon>
        <taxon>Ericales</taxon>
        <taxon>Theaceae</taxon>
        <taxon>Camellia</taxon>
    </lineage>
</organism>
<dbReference type="InterPro" id="IPR032675">
    <property type="entry name" value="LRR_dom_sf"/>
</dbReference>
<evidence type="ECO:0000256" key="1">
    <source>
        <dbReference type="ARBA" id="ARBA00004479"/>
    </source>
</evidence>
<dbReference type="Gene3D" id="3.80.10.10">
    <property type="entry name" value="Ribonuclease Inhibitor"/>
    <property type="match status" value="2"/>
</dbReference>
<dbReference type="STRING" id="542762.A0A4S4ECT8"/>
<keyword evidence="5" id="KW-0472">Membrane</keyword>
<dbReference type="Proteomes" id="UP000306102">
    <property type="component" value="Unassembled WGS sequence"/>
</dbReference>
<dbReference type="PANTHER" id="PTHR48053:SF126">
    <property type="entry name" value="MDIS1-INTERACTING RECEPTOR LIKE KINASE 2-LIKE ISOFORM X1"/>
    <property type="match status" value="1"/>
</dbReference>
<comment type="caution">
    <text evidence="8">The sequence shown here is derived from an EMBL/GenBank/DDBJ whole genome shotgun (WGS) entry which is preliminary data.</text>
</comment>
<keyword evidence="9" id="KW-1185">Reference proteome</keyword>
<dbReference type="FunFam" id="3.80.10.10:FF:000041">
    <property type="entry name" value="LRR receptor-like serine/threonine-protein kinase ERECTA"/>
    <property type="match status" value="1"/>
</dbReference>
<evidence type="ECO:0000256" key="4">
    <source>
        <dbReference type="ARBA" id="ARBA00022737"/>
    </source>
</evidence>
<dbReference type="InterPro" id="IPR051716">
    <property type="entry name" value="Plant_RL_S/T_kinase"/>
</dbReference>
<protein>
    <submittedName>
        <fullName evidence="8">Uncharacterized protein</fullName>
    </submittedName>
</protein>
<dbReference type="PANTHER" id="PTHR48053">
    <property type="entry name" value="LEUCINE RICH REPEAT FAMILY PROTEIN, EXPRESSED"/>
    <property type="match status" value="1"/>
</dbReference>
<evidence type="ECO:0000256" key="5">
    <source>
        <dbReference type="ARBA" id="ARBA00023136"/>
    </source>
</evidence>
<proteinExistence type="predicted"/>
<reference evidence="8 9" key="1">
    <citation type="journal article" date="2018" name="Proc. Natl. Acad. Sci. U.S.A.">
        <title>Draft genome sequence of Camellia sinensis var. sinensis provides insights into the evolution of the tea genome and tea quality.</title>
        <authorList>
            <person name="Wei C."/>
            <person name="Yang H."/>
            <person name="Wang S."/>
            <person name="Zhao J."/>
            <person name="Liu C."/>
            <person name="Gao L."/>
            <person name="Xia E."/>
            <person name="Lu Y."/>
            <person name="Tai Y."/>
            <person name="She G."/>
            <person name="Sun J."/>
            <person name="Cao H."/>
            <person name="Tong W."/>
            <person name="Gao Q."/>
            <person name="Li Y."/>
            <person name="Deng W."/>
            <person name="Jiang X."/>
            <person name="Wang W."/>
            <person name="Chen Q."/>
            <person name="Zhang S."/>
            <person name="Li H."/>
            <person name="Wu J."/>
            <person name="Wang P."/>
            <person name="Li P."/>
            <person name="Shi C."/>
            <person name="Zheng F."/>
            <person name="Jian J."/>
            <person name="Huang B."/>
            <person name="Shan D."/>
            <person name="Shi M."/>
            <person name="Fang C."/>
            <person name="Yue Y."/>
            <person name="Li F."/>
            <person name="Li D."/>
            <person name="Wei S."/>
            <person name="Han B."/>
            <person name="Jiang C."/>
            <person name="Yin Y."/>
            <person name="Xia T."/>
            <person name="Zhang Z."/>
            <person name="Bennetzen J.L."/>
            <person name="Zhao S."/>
            <person name="Wan X."/>
        </authorList>
    </citation>
    <scope>NUCLEOTIDE SEQUENCE [LARGE SCALE GENOMIC DNA]</scope>
    <source>
        <strain evidence="9">cv. Shuchazao</strain>
        <tissue evidence="8">Leaf</tissue>
    </source>
</reference>
<evidence type="ECO:0000313" key="9">
    <source>
        <dbReference type="Proteomes" id="UP000306102"/>
    </source>
</evidence>
<keyword evidence="6" id="KW-0675">Receptor</keyword>
<keyword evidence="3" id="KW-0732">Signal</keyword>
<dbReference type="GO" id="GO:0016020">
    <property type="term" value="C:membrane"/>
    <property type="evidence" value="ECO:0007669"/>
    <property type="project" value="UniProtKB-SubCell"/>
</dbReference>
<accession>A0A4S4ECT8</accession>
<sequence length="229" mass="25504">MNWTSLSNLEKLYLIGCYLTGSIPEEIGSLSKLTRLYLSANHHLEEFGKLENLVKMHLGGSSLHGLIPVEIGDLTQFTYLNLKDNLLKGKIPSSIGQLMNLKFLDMSANQINNTIPTELGHLSNLQTIMKRHPGELLSSFESLFARNITLTDVLDPCLLPPTNPIVVGNIVLVARMAIACLRSEPRSHPTMLLVSQEFHYCRKTCTTPLCAISLLQARNAEIDFHPINE</sequence>
<keyword evidence="7" id="KW-0325">Glycoprotein</keyword>
<dbReference type="Pfam" id="PF00560">
    <property type="entry name" value="LRR_1"/>
    <property type="match status" value="3"/>
</dbReference>
<dbReference type="AlphaFoldDB" id="A0A4S4ECT8"/>
<dbReference type="SUPFAM" id="SSF52058">
    <property type="entry name" value="L domain-like"/>
    <property type="match status" value="1"/>
</dbReference>
<comment type="subcellular location">
    <subcellularLocation>
        <location evidence="1">Membrane</location>
        <topology evidence="1">Single-pass type I membrane protein</topology>
    </subcellularLocation>
</comment>
<evidence type="ECO:0000256" key="7">
    <source>
        <dbReference type="ARBA" id="ARBA00023180"/>
    </source>
</evidence>
<evidence type="ECO:0000256" key="2">
    <source>
        <dbReference type="ARBA" id="ARBA00022614"/>
    </source>
</evidence>
<dbReference type="InterPro" id="IPR001611">
    <property type="entry name" value="Leu-rich_rpt"/>
</dbReference>
<evidence type="ECO:0000256" key="3">
    <source>
        <dbReference type="ARBA" id="ARBA00022729"/>
    </source>
</evidence>
<keyword evidence="4" id="KW-0677">Repeat</keyword>
<dbReference type="EMBL" id="SDRB02005547">
    <property type="protein sequence ID" value="THG14099.1"/>
    <property type="molecule type" value="Genomic_DNA"/>
</dbReference>
<evidence type="ECO:0000313" key="8">
    <source>
        <dbReference type="EMBL" id="THG14099.1"/>
    </source>
</evidence>
<name>A0A4S4ECT8_CAMSN</name>